<dbReference type="Pfam" id="PF03031">
    <property type="entry name" value="NIF"/>
    <property type="match status" value="1"/>
</dbReference>
<dbReference type="InterPro" id="IPR050365">
    <property type="entry name" value="TIM50"/>
</dbReference>
<feature type="region of interest" description="Disordered" evidence="1">
    <location>
        <begin position="108"/>
        <end position="165"/>
    </location>
</feature>
<feature type="region of interest" description="Disordered" evidence="1">
    <location>
        <begin position="599"/>
        <end position="626"/>
    </location>
</feature>
<dbReference type="EMBL" id="JBJQOH010000004">
    <property type="protein sequence ID" value="KAL3690045.1"/>
    <property type="molecule type" value="Genomic_DNA"/>
</dbReference>
<protein>
    <recommendedName>
        <fullName evidence="2">FCP1 homology domain-containing protein</fullName>
    </recommendedName>
</protein>
<feature type="compositionally biased region" description="Polar residues" evidence="1">
    <location>
        <begin position="601"/>
        <end position="620"/>
    </location>
</feature>
<dbReference type="InterPro" id="IPR004274">
    <property type="entry name" value="FCP1_dom"/>
</dbReference>
<feature type="compositionally biased region" description="Basic and acidic residues" evidence="1">
    <location>
        <begin position="1"/>
        <end position="11"/>
    </location>
</feature>
<dbReference type="PANTHER" id="PTHR12210">
    <property type="entry name" value="DULLARD PROTEIN PHOSPHATASE"/>
    <property type="match status" value="1"/>
</dbReference>
<feature type="region of interest" description="Disordered" evidence="1">
    <location>
        <begin position="288"/>
        <end position="308"/>
    </location>
</feature>
<dbReference type="AlphaFoldDB" id="A0ABD3HER4"/>
<reference evidence="3 4" key="1">
    <citation type="submission" date="2024-09" db="EMBL/GenBank/DDBJ databases">
        <title>Chromosome-scale assembly of Riccia sorocarpa.</title>
        <authorList>
            <person name="Paukszto L."/>
        </authorList>
    </citation>
    <scope>NUCLEOTIDE SEQUENCE [LARGE SCALE GENOMIC DNA]</scope>
    <source>
        <strain evidence="3">LP-2024</strain>
        <tissue evidence="3">Aerial parts of the thallus</tissue>
    </source>
</reference>
<gene>
    <name evidence="3" type="ORF">R1sor_016354</name>
</gene>
<dbReference type="SUPFAM" id="SSF56784">
    <property type="entry name" value="HAD-like"/>
    <property type="match status" value="1"/>
</dbReference>
<feature type="compositionally biased region" description="Basic residues" evidence="1">
    <location>
        <begin position="295"/>
        <end position="304"/>
    </location>
</feature>
<feature type="compositionally biased region" description="Basic and acidic residues" evidence="1">
    <location>
        <begin position="19"/>
        <end position="32"/>
    </location>
</feature>
<name>A0ABD3HER4_9MARC</name>
<dbReference type="Proteomes" id="UP001633002">
    <property type="component" value="Unassembled WGS sequence"/>
</dbReference>
<sequence length="999" mass="114066">MPELIPVRDSDVESGSDSDTEKETDPQSSEEHEVVEEILEEVDDGESEENPDSYSIDYVELTAMLRRNMYVDHKCASLALPSCLGVPRPKVVKVETVFADLRAFETTVQNSKGKRKANEDPGTNDPKKPRSNPDLENLQSESSDVNPMDVHGVVGPPKNNKGQEVDRDFSQLSVNRFRPINDLQDDELKTIWSELEKGTVWITRPAKYQGPEDIVSLKDFCKELKGIRALASRILKYWLTRYHEVFGSWDELSKSYPFPDKWLESVLKYIPDKSDALKDVAVEELTSSEEEEGSKKKRKSKKKSSVSEPLPSQIVTQLYKIHCAKHGAPVPRRLEPLEILLIKDINQYQLTLDDEVTCKLVFLDLTHPEFVGWEKQQFSSFLGIVCELTLSTEFVIVAVMEFGHPLVNFSAALKDMRDARFFLECGAYEGERLRRDMDFAYPCWQLVYAFISLGTEDYKPTLVNNAKMRPFSIDFEPKNADEDLKVMAGDGAIQTNVKLKAPRWEFVGMPPLNNRELVHPLCKRRGFCSRMVSNFSAEGSTVLDFFSGGVFTREALMLERDVIYFAHNPAEAEFIGKFSKELVRYSERVKRWFARYKSSKKPGSSSQVPSVQREQPQAQPDNIAGDAEEVPFVVDDLLTSDALERLGNRSKIQLVVEATAEQLQKEQPDNEKDLDPIPRTEYETNSKANMQIVVVEHHQEEHVVSTVEIHSSEQVHVPIETIEEPPMQDNAPGSQSQILALIENNQAVDGLFLGPRVINTDQMDGGNSPDQQQDVQFSGLLLYGEGFMDRIARTAAGDDVGQKKVIRRNGVHIFITRCLELFDIALWTCNDRNTLYDYMFYLFSEEQYDKFLFRWDRGKALDTKERWTRNNRHISLFLKPLKTVWEKFPDFNARNTLLVDVNPYRASANPEDTGIFLVPFTGSYTDRYLTTVLLPYLEGLSQAFDVREYVREHVLQGSLRPLHFRATSRGLLGLLHKFSVQAIETYVPPLLTKREKLSD</sequence>
<proteinExistence type="predicted"/>
<organism evidence="3 4">
    <name type="scientific">Riccia sorocarpa</name>
    <dbReference type="NCBI Taxonomy" id="122646"/>
    <lineage>
        <taxon>Eukaryota</taxon>
        <taxon>Viridiplantae</taxon>
        <taxon>Streptophyta</taxon>
        <taxon>Embryophyta</taxon>
        <taxon>Marchantiophyta</taxon>
        <taxon>Marchantiopsida</taxon>
        <taxon>Marchantiidae</taxon>
        <taxon>Marchantiales</taxon>
        <taxon>Ricciaceae</taxon>
        <taxon>Riccia</taxon>
    </lineage>
</organism>
<dbReference type="InterPro" id="IPR036412">
    <property type="entry name" value="HAD-like_sf"/>
</dbReference>
<feature type="domain" description="FCP1 homology" evidence="2">
    <location>
        <begin position="772"/>
        <end position="940"/>
    </location>
</feature>
<dbReference type="PROSITE" id="PS50969">
    <property type="entry name" value="FCP1"/>
    <property type="match status" value="1"/>
</dbReference>
<comment type="caution">
    <text evidence="3">The sequence shown here is derived from an EMBL/GenBank/DDBJ whole genome shotgun (WGS) entry which is preliminary data.</text>
</comment>
<evidence type="ECO:0000313" key="4">
    <source>
        <dbReference type="Proteomes" id="UP001633002"/>
    </source>
</evidence>
<dbReference type="Gene3D" id="3.40.50.1000">
    <property type="entry name" value="HAD superfamily/HAD-like"/>
    <property type="match status" value="1"/>
</dbReference>
<accession>A0ABD3HER4</accession>
<evidence type="ECO:0000313" key="3">
    <source>
        <dbReference type="EMBL" id="KAL3690045.1"/>
    </source>
</evidence>
<evidence type="ECO:0000256" key="1">
    <source>
        <dbReference type="SAM" id="MobiDB-lite"/>
    </source>
</evidence>
<keyword evidence="4" id="KW-1185">Reference proteome</keyword>
<feature type="region of interest" description="Disordered" evidence="1">
    <location>
        <begin position="1"/>
        <end position="35"/>
    </location>
</feature>
<evidence type="ECO:0000259" key="2">
    <source>
        <dbReference type="PROSITE" id="PS50969"/>
    </source>
</evidence>
<dbReference type="InterPro" id="IPR023214">
    <property type="entry name" value="HAD_sf"/>
</dbReference>